<dbReference type="RefSeq" id="WP_073091147.1">
    <property type="nucleotide sequence ID" value="NZ_FQWY01000014.1"/>
</dbReference>
<sequence length="199" mass="22909">MNATALLIPNEIAKNEEKIKFKIPATTSETYRLGITMSELFLHVLVILKAQCHSESGRKILDLFIKQEEKDLEALSFHFKYALNCEIAKFYQFRGEVVNNELPAGLMSETKLLITRNLENFFAWMQEIEKSFSSFPAPDITKYFHTQTKDDVLATCLKARNNIIELYRRLAKLYPEGNISSAFMEMAEILEEGNKNLLS</sequence>
<proteinExistence type="predicted"/>
<name>A0A1M5N2W4_9FIRM</name>
<evidence type="ECO:0000313" key="2">
    <source>
        <dbReference type="Proteomes" id="UP000242329"/>
    </source>
</evidence>
<organism evidence="1 2">
    <name type="scientific">Thermosyntropha lipolytica DSM 11003</name>
    <dbReference type="NCBI Taxonomy" id="1123382"/>
    <lineage>
        <taxon>Bacteria</taxon>
        <taxon>Bacillati</taxon>
        <taxon>Bacillota</taxon>
        <taxon>Clostridia</taxon>
        <taxon>Eubacteriales</taxon>
        <taxon>Syntrophomonadaceae</taxon>
        <taxon>Thermosyntropha</taxon>
    </lineage>
</organism>
<dbReference type="STRING" id="1123382.SAMN02745221_01089"/>
<dbReference type="Proteomes" id="UP000242329">
    <property type="component" value="Unassembled WGS sequence"/>
</dbReference>
<gene>
    <name evidence="1" type="ORF">SAMN02745221_01089</name>
</gene>
<dbReference type="EMBL" id="FQWY01000014">
    <property type="protein sequence ID" value="SHG83900.1"/>
    <property type="molecule type" value="Genomic_DNA"/>
</dbReference>
<reference evidence="2" key="1">
    <citation type="submission" date="2016-11" db="EMBL/GenBank/DDBJ databases">
        <authorList>
            <person name="Varghese N."/>
            <person name="Submissions S."/>
        </authorList>
    </citation>
    <scope>NUCLEOTIDE SEQUENCE [LARGE SCALE GENOMIC DNA]</scope>
    <source>
        <strain evidence="2">DSM 11003</strain>
    </source>
</reference>
<accession>A0A1M5N2W4</accession>
<evidence type="ECO:0000313" key="1">
    <source>
        <dbReference type="EMBL" id="SHG83900.1"/>
    </source>
</evidence>
<keyword evidence="2" id="KW-1185">Reference proteome</keyword>
<protein>
    <submittedName>
        <fullName evidence="1">Uncharacterized protein</fullName>
    </submittedName>
</protein>
<dbReference type="AlphaFoldDB" id="A0A1M5N2W4"/>